<evidence type="ECO:0000313" key="1">
    <source>
        <dbReference type="EMBL" id="MQM00706.1"/>
    </source>
</evidence>
<sequence>MHRDFVYTLTRLTQSSPHSPVATRPCTICLPNLPSTPYSRLALHQSATVLLHPCSLELPSTPHLTSFSSAAQAIGDGYQCICCPLARQDLPSTPCSRLALHQSATALLHPCLPELPSTPLLTSFSSAAQAVGDGDQAMKRSFSSLHASPKPYRGPKAARESHVELQRLSSVPGHISTRPDLQILPGNRHFSKIPWLESMVNALPMASTNQLREWKLTTVLMLAKNYHKVVHVWDSLTTLVELWHPQTHTFIFPAFEATILLEELEHKLGLPKDKKGEEYDISYTVAPIDS</sequence>
<keyword evidence="2" id="KW-1185">Reference proteome</keyword>
<evidence type="ECO:0008006" key="3">
    <source>
        <dbReference type="Google" id="ProtNLM"/>
    </source>
</evidence>
<dbReference type="EMBL" id="NMUH01002554">
    <property type="protein sequence ID" value="MQM00706.1"/>
    <property type="molecule type" value="Genomic_DNA"/>
</dbReference>
<accession>A0A843VXX5</accession>
<gene>
    <name evidence="1" type="ORF">Taro_033445</name>
</gene>
<protein>
    <recommendedName>
        <fullName evidence="3">Aminotransferase-like plant mobile domain-containing protein</fullName>
    </recommendedName>
</protein>
<dbReference type="Proteomes" id="UP000652761">
    <property type="component" value="Unassembled WGS sequence"/>
</dbReference>
<organism evidence="1 2">
    <name type="scientific">Colocasia esculenta</name>
    <name type="common">Wild taro</name>
    <name type="synonym">Arum esculentum</name>
    <dbReference type="NCBI Taxonomy" id="4460"/>
    <lineage>
        <taxon>Eukaryota</taxon>
        <taxon>Viridiplantae</taxon>
        <taxon>Streptophyta</taxon>
        <taxon>Embryophyta</taxon>
        <taxon>Tracheophyta</taxon>
        <taxon>Spermatophyta</taxon>
        <taxon>Magnoliopsida</taxon>
        <taxon>Liliopsida</taxon>
        <taxon>Araceae</taxon>
        <taxon>Aroideae</taxon>
        <taxon>Colocasieae</taxon>
        <taxon>Colocasia</taxon>
    </lineage>
</organism>
<reference evidence="1" key="1">
    <citation type="submission" date="2017-07" db="EMBL/GenBank/DDBJ databases">
        <title>Taro Niue Genome Assembly and Annotation.</title>
        <authorList>
            <person name="Atibalentja N."/>
            <person name="Keating K."/>
            <person name="Fields C.J."/>
        </authorList>
    </citation>
    <scope>NUCLEOTIDE SEQUENCE</scope>
    <source>
        <strain evidence="1">Niue_2</strain>
        <tissue evidence="1">Leaf</tissue>
    </source>
</reference>
<comment type="caution">
    <text evidence="1">The sequence shown here is derived from an EMBL/GenBank/DDBJ whole genome shotgun (WGS) entry which is preliminary data.</text>
</comment>
<dbReference type="AlphaFoldDB" id="A0A843VXX5"/>
<proteinExistence type="predicted"/>
<name>A0A843VXX5_COLES</name>
<evidence type="ECO:0000313" key="2">
    <source>
        <dbReference type="Proteomes" id="UP000652761"/>
    </source>
</evidence>